<dbReference type="EMBL" id="FOUM01000071">
    <property type="protein sequence ID" value="SFO15871.1"/>
    <property type="molecule type" value="Genomic_DNA"/>
</dbReference>
<gene>
    <name evidence="2" type="ORF">SAMN05216250_1715</name>
</gene>
<keyword evidence="1" id="KW-1133">Transmembrane helix</keyword>
<sequence length="70" mass="7636">MKQKSIASICKPAVTLLATAAIILLCRKDIIPVHTILLLTIAESIIRILLRLLPLLAIILTILILIGMLL</sequence>
<accession>A0A1I5EXS5</accession>
<keyword evidence="1" id="KW-0812">Transmembrane</keyword>
<evidence type="ECO:0000313" key="3">
    <source>
        <dbReference type="Proteomes" id="UP000183766"/>
    </source>
</evidence>
<proteinExistence type="predicted"/>
<dbReference type="RefSeq" id="WP_074911481.1">
    <property type="nucleotide sequence ID" value="NZ_FOUM01000071.1"/>
</dbReference>
<organism evidence="2 3">
    <name type="scientific">Bacteroides xylanisolvens</name>
    <dbReference type="NCBI Taxonomy" id="371601"/>
    <lineage>
        <taxon>Bacteria</taxon>
        <taxon>Pseudomonadati</taxon>
        <taxon>Bacteroidota</taxon>
        <taxon>Bacteroidia</taxon>
        <taxon>Bacteroidales</taxon>
        <taxon>Bacteroidaceae</taxon>
        <taxon>Bacteroides</taxon>
    </lineage>
</organism>
<reference evidence="2 3" key="1">
    <citation type="submission" date="2016-10" db="EMBL/GenBank/DDBJ databases">
        <authorList>
            <person name="de Groot N.N."/>
        </authorList>
    </citation>
    <scope>NUCLEOTIDE SEQUENCE [LARGE SCALE GENOMIC DNA]</scope>
    <source>
        <strain evidence="2 3">NLAE-zl-C202</strain>
    </source>
</reference>
<evidence type="ECO:0008006" key="4">
    <source>
        <dbReference type="Google" id="ProtNLM"/>
    </source>
</evidence>
<dbReference type="Proteomes" id="UP000183766">
    <property type="component" value="Unassembled WGS sequence"/>
</dbReference>
<evidence type="ECO:0000313" key="2">
    <source>
        <dbReference type="EMBL" id="SFO15871.1"/>
    </source>
</evidence>
<feature type="transmembrane region" description="Helical" evidence="1">
    <location>
        <begin position="44"/>
        <end position="69"/>
    </location>
</feature>
<dbReference type="AlphaFoldDB" id="A0A1I5EXS5"/>
<evidence type="ECO:0000256" key="1">
    <source>
        <dbReference type="SAM" id="Phobius"/>
    </source>
</evidence>
<protein>
    <recommendedName>
        <fullName evidence="4">ABC transporter permease</fullName>
    </recommendedName>
</protein>
<name>A0A1I5EXS5_9BACE</name>
<keyword evidence="1" id="KW-0472">Membrane</keyword>